<comment type="similarity">
    <text evidence="7">Belongs to the binding-protein-dependent transport system permease family.</text>
</comment>
<proteinExistence type="inferred from homology"/>
<keyword evidence="5 7" id="KW-1133">Transmembrane helix</keyword>
<keyword evidence="3" id="KW-1003">Cell membrane</keyword>
<dbReference type="InterPro" id="IPR050366">
    <property type="entry name" value="BP-dependent_transpt_permease"/>
</dbReference>
<evidence type="ECO:0000256" key="5">
    <source>
        <dbReference type="ARBA" id="ARBA00022989"/>
    </source>
</evidence>
<dbReference type="Proteomes" id="UP001501570">
    <property type="component" value="Unassembled WGS sequence"/>
</dbReference>
<evidence type="ECO:0000256" key="7">
    <source>
        <dbReference type="RuleBase" id="RU363032"/>
    </source>
</evidence>
<keyword evidence="4 7" id="KW-0812">Transmembrane</keyword>
<dbReference type="InterPro" id="IPR000515">
    <property type="entry name" value="MetI-like"/>
</dbReference>
<evidence type="ECO:0000256" key="8">
    <source>
        <dbReference type="SAM" id="MobiDB-lite"/>
    </source>
</evidence>
<dbReference type="RefSeq" id="WP_345626329.1">
    <property type="nucleotide sequence ID" value="NZ_BAABJQ010000002.1"/>
</dbReference>
<feature type="transmembrane region" description="Helical" evidence="7">
    <location>
        <begin position="163"/>
        <end position="180"/>
    </location>
</feature>
<keyword evidence="6 7" id="KW-0472">Membrane</keyword>
<accession>A0ABP9RK38</accession>
<feature type="region of interest" description="Disordered" evidence="8">
    <location>
        <begin position="298"/>
        <end position="321"/>
    </location>
</feature>
<dbReference type="Gene3D" id="1.10.3720.10">
    <property type="entry name" value="MetI-like"/>
    <property type="match status" value="1"/>
</dbReference>
<keyword evidence="2 7" id="KW-0813">Transport</keyword>
<feature type="transmembrane region" description="Helical" evidence="7">
    <location>
        <begin position="264"/>
        <end position="286"/>
    </location>
</feature>
<evidence type="ECO:0000256" key="2">
    <source>
        <dbReference type="ARBA" id="ARBA00022448"/>
    </source>
</evidence>
<feature type="transmembrane region" description="Helical" evidence="7">
    <location>
        <begin position="138"/>
        <end position="157"/>
    </location>
</feature>
<dbReference type="InterPro" id="IPR035906">
    <property type="entry name" value="MetI-like_sf"/>
</dbReference>
<dbReference type="PANTHER" id="PTHR43386">
    <property type="entry name" value="OLIGOPEPTIDE TRANSPORT SYSTEM PERMEASE PROTEIN APPC"/>
    <property type="match status" value="1"/>
</dbReference>
<dbReference type="CDD" id="cd06261">
    <property type="entry name" value="TM_PBP2"/>
    <property type="match status" value="1"/>
</dbReference>
<evidence type="ECO:0000256" key="1">
    <source>
        <dbReference type="ARBA" id="ARBA00004651"/>
    </source>
</evidence>
<feature type="compositionally biased region" description="Basic and acidic residues" evidence="8">
    <location>
        <begin position="310"/>
        <end position="321"/>
    </location>
</feature>
<dbReference type="PANTHER" id="PTHR43386:SF1">
    <property type="entry name" value="D,D-DIPEPTIDE TRANSPORT SYSTEM PERMEASE PROTEIN DDPC-RELATED"/>
    <property type="match status" value="1"/>
</dbReference>
<feature type="region of interest" description="Disordered" evidence="8">
    <location>
        <begin position="1"/>
        <end position="24"/>
    </location>
</feature>
<keyword evidence="11" id="KW-1185">Reference proteome</keyword>
<evidence type="ECO:0000256" key="4">
    <source>
        <dbReference type="ARBA" id="ARBA00022692"/>
    </source>
</evidence>
<sequence length="321" mass="33132">MTGALAQAADVAASTPEPGRRRGAGRLTGKLRWIPAIVVAAYLLLAIIGPMVVPYDPIATSLADRLKGPGSALSGGGTSLLGTDPLGRSVLDQVVYGARTSVIIGALTVTLSAVFGVAVGVVAGYTRGFVDGVLSRSVDILLAFPGIVLAIVVAGLFSRGITVVVVALALTGWISFARLSRGLALSLRDREWVSAARVMGLPWRTIVTRHVLPFVLGPVVALATIEFGLIVLAEAGLSFLGIGLPPSTVSWGQTISTGKEYLSTAWWISLFPGLALALLVVSVGLLGDQFNAFFGSGARRGPARSTVPAARDDASGLERSH</sequence>
<protein>
    <submittedName>
        <fullName evidence="10">ABC transporter permease</fullName>
    </submittedName>
</protein>
<evidence type="ECO:0000313" key="10">
    <source>
        <dbReference type="EMBL" id="GAA5179315.1"/>
    </source>
</evidence>
<feature type="domain" description="ABC transmembrane type-1" evidence="9">
    <location>
        <begin position="98"/>
        <end position="287"/>
    </location>
</feature>
<feature type="transmembrane region" description="Helical" evidence="7">
    <location>
        <begin position="102"/>
        <end position="126"/>
    </location>
</feature>
<evidence type="ECO:0000256" key="3">
    <source>
        <dbReference type="ARBA" id="ARBA00022475"/>
    </source>
</evidence>
<reference evidence="11" key="1">
    <citation type="journal article" date="2019" name="Int. J. Syst. Evol. Microbiol.">
        <title>The Global Catalogue of Microorganisms (GCM) 10K type strain sequencing project: providing services to taxonomists for standard genome sequencing and annotation.</title>
        <authorList>
            <consortium name="The Broad Institute Genomics Platform"/>
            <consortium name="The Broad Institute Genome Sequencing Center for Infectious Disease"/>
            <person name="Wu L."/>
            <person name="Ma J."/>
        </authorList>
    </citation>
    <scope>NUCLEOTIDE SEQUENCE [LARGE SCALE GENOMIC DNA]</scope>
    <source>
        <strain evidence="11">JCM 18304</strain>
    </source>
</reference>
<feature type="transmembrane region" description="Helical" evidence="7">
    <location>
        <begin position="211"/>
        <end position="244"/>
    </location>
</feature>
<dbReference type="PROSITE" id="PS50928">
    <property type="entry name" value="ABC_TM1"/>
    <property type="match status" value="1"/>
</dbReference>
<dbReference type="SUPFAM" id="SSF161098">
    <property type="entry name" value="MetI-like"/>
    <property type="match status" value="1"/>
</dbReference>
<comment type="caution">
    <text evidence="10">The sequence shown here is derived from an EMBL/GenBank/DDBJ whole genome shotgun (WGS) entry which is preliminary data.</text>
</comment>
<name>A0ABP9RK38_9ACTN</name>
<feature type="transmembrane region" description="Helical" evidence="7">
    <location>
        <begin position="31"/>
        <end position="53"/>
    </location>
</feature>
<gene>
    <name evidence="10" type="ORF">GCM10023322_08940</name>
</gene>
<dbReference type="Pfam" id="PF00528">
    <property type="entry name" value="BPD_transp_1"/>
    <property type="match status" value="1"/>
</dbReference>
<dbReference type="EMBL" id="BAABJQ010000002">
    <property type="protein sequence ID" value="GAA5179315.1"/>
    <property type="molecule type" value="Genomic_DNA"/>
</dbReference>
<comment type="subcellular location">
    <subcellularLocation>
        <location evidence="1 7">Cell membrane</location>
        <topology evidence="1 7">Multi-pass membrane protein</topology>
    </subcellularLocation>
</comment>
<evidence type="ECO:0000259" key="9">
    <source>
        <dbReference type="PROSITE" id="PS50928"/>
    </source>
</evidence>
<organism evidence="10 11">
    <name type="scientific">Rugosimonospora acidiphila</name>
    <dbReference type="NCBI Taxonomy" id="556531"/>
    <lineage>
        <taxon>Bacteria</taxon>
        <taxon>Bacillati</taxon>
        <taxon>Actinomycetota</taxon>
        <taxon>Actinomycetes</taxon>
        <taxon>Micromonosporales</taxon>
        <taxon>Micromonosporaceae</taxon>
        <taxon>Rugosimonospora</taxon>
    </lineage>
</organism>
<evidence type="ECO:0000313" key="11">
    <source>
        <dbReference type="Proteomes" id="UP001501570"/>
    </source>
</evidence>
<evidence type="ECO:0000256" key="6">
    <source>
        <dbReference type="ARBA" id="ARBA00023136"/>
    </source>
</evidence>